<sequence>MTSQLCIVLTQVCRFGSFICKAIGGQLINLRV</sequence>
<organism evidence="1">
    <name type="scientific">Anguilla anguilla</name>
    <name type="common">European freshwater eel</name>
    <name type="synonym">Muraena anguilla</name>
    <dbReference type="NCBI Taxonomy" id="7936"/>
    <lineage>
        <taxon>Eukaryota</taxon>
        <taxon>Metazoa</taxon>
        <taxon>Chordata</taxon>
        <taxon>Craniata</taxon>
        <taxon>Vertebrata</taxon>
        <taxon>Euteleostomi</taxon>
        <taxon>Actinopterygii</taxon>
        <taxon>Neopterygii</taxon>
        <taxon>Teleostei</taxon>
        <taxon>Anguilliformes</taxon>
        <taxon>Anguillidae</taxon>
        <taxon>Anguilla</taxon>
    </lineage>
</organism>
<dbReference type="EMBL" id="GBXM01093633">
    <property type="protein sequence ID" value="JAH14944.1"/>
    <property type="molecule type" value="Transcribed_RNA"/>
</dbReference>
<reference evidence="1" key="1">
    <citation type="submission" date="2014-11" db="EMBL/GenBank/DDBJ databases">
        <authorList>
            <person name="Amaro Gonzalez C."/>
        </authorList>
    </citation>
    <scope>NUCLEOTIDE SEQUENCE</scope>
</reference>
<dbReference type="AlphaFoldDB" id="A0A0E9QDT6"/>
<protein>
    <submittedName>
        <fullName evidence="1">Uncharacterized protein</fullName>
    </submittedName>
</protein>
<reference evidence="1" key="2">
    <citation type="journal article" date="2015" name="Fish Shellfish Immunol.">
        <title>Early steps in the European eel (Anguilla anguilla)-Vibrio vulnificus interaction in the gills: Role of the RtxA13 toxin.</title>
        <authorList>
            <person name="Callol A."/>
            <person name="Pajuelo D."/>
            <person name="Ebbesson L."/>
            <person name="Teles M."/>
            <person name="MacKenzie S."/>
            <person name="Amaro C."/>
        </authorList>
    </citation>
    <scope>NUCLEOTIDE SEQUENCE</scope>
</reference>
<accession>A0A0E9QDT6</accession>
<proteinExistence type="predicted"/>
<name>A0A0E9QDT6_ANGAN</name>
<evidence type="ECO:0000313" key="1">
    <source>
        <dbReference type="EMBL" id="JAH14944.1"/>
    </source>
</evidence>